<dbReference type="AlphaFoldDB" id="A0A1I1VJ52"/>
<sequence length="355" mass="40648">MMRFIPLFVIVSLALTGIIYLFEGSELLEKDSIEHHSQAVEKSGNKLESKLAPGNRRTVPFEGSLYQWMDKSTSELLETFGEPQRKDASPYGYQWWLYTDGKDQFIQFGVEKDKVVSIYALGEKLSIKPAKIGMSYAAAADVFSMLNEVTYNNDLSSYTFKLSDKELLERPLVKVNGNIFLQLYFDTITQKLSAVRVLTADKLLQHQPYEMHYRGELPGTQELTDAQWEKVEDGAEKQIFHMTNVIRSQYGQPELKWEDKASEVAYLHSADMAQNNYFSHYTQNGDGLKDRLQAKDVFFQSAGENIAAQYPDAQAALHGWLNSEGHREALLKEDFTHLGAGVYRYHYTQNFLKKE</sequence>
<feature type="domain" description="SCP" evidence="1">
    <location>
        <begin position="241"/>
        <end position="350"/>
    </location>
</feature>
<dbReference type="CDD" id="cd05379">
    <property type="entry name" value="CAP_bacterial"/>
    <property type="match status" value="1"/>
</dbReference>
<accession>A0A1I1VJ52</accession>
<dbReference type="STRING" id="640948.SAMN05216238_104282"/>
<proteinExistence type="predicted"/>
<organism evidence="3 4">
    <name type="scientific">Lentibacillus persicus</name>
    <dbReference type="NCBI Taxonomy" id="640948"/>
    <lineage>
        <taxon>Bacteria</taxon>
        <taxon>Bacillati</taxon>
        <taxon>Bacillota</taxon>
        <taxon>Bacilli</taxon>
        <taxon>Bacillales</taxon>
        <taxon>Bacillaceae</taxon>
        <taxon>Lentibacillus</taxon>
    </lineage>
</organism>
<name>A0A1I1VJ52_9BACI</name>
<dbReference type="EMBL" id="FOMR01000004">
    <property type="protein sequence ID" value="SFD82971.1"/>
    <property type="molecule type" value="Genomic_DNA"/>
</dbReference>
<dbReference type="InterPro" id="IPR035940">
    <property type="entry name" value="CAP_sf"/>
</dbReference>
<evidence type="ECO:0000313" key="3">
    <source>
        <dbReference type="EMBL" id="SFD82971.1"/>
    </source>
</evidence>
<evidence type="ECO:0000259" key="1">
    <source>
        <dbReference type="Pfam" id="PF00188"/>
    </source>
</evidence>
<dbReference type="SUPFAM" id="SSF55797">
    <property type="entry name" value="PR-1-like"/>
    <property type="match status" value="1"/>
</dbReference>
<evidence type="ECO:0000313" key="4">
    <source>
        <dbReference type="Proteomes" id="UP000199474"/>
    </source>
</evidence>
<feature type="domain" description="CAP-associated" evidence="2">
    <location>
        <begin position="69"/>
        <end position="209"/>
    </location>
</feature>
<dbReference type="PANTHER" id="PTHR31157:SF26">
    <property type="entry name" value="SCP-LIKE EXTRACELLULAR PROTEIN"/>
    <property type="match status" value="1"/>
</dbReference>
<dbReference type="Pfam" id="PF14504">
    <property type="entry name" value="CAP_assoc_N"/>
    <property type="match status" value="1"/>
</dbReference>
<dbReference type="InterPro" id="IPR029410">
    <property type="entry name" value="CAP_assoc"/>
</dbReference>
<dbReference type="InterPro" id="IPR014044">
    <property type="entry name" value="CAP_dom"/>
</dbReference>
<evidence type="ECO:0000259" key="2">
    <source>
        <dbReference type="Pfam" id="PF14504"/>
    </source>
</evidence>
<dbReference type="Pfam" id="PF00188">
    <property type="entry name" value="CAP"/>
    <property type="match status" value="1"/>
</dbReference>
<keyword evidence="4" id="KW-1185">Reference proteome</keyword>
<protein>
    <submittedName>
        <fullName evidence="3">Uncharacterized conserved protein YkwD, contains CAP (CSP/antigen 5/PR1) domain</fullName>
    </submittedName>
</protein>
<gene>
    <name evidence="3" type="ORF">SAMN05216238_104282</name>
</gene>
<dbReference type="PANTHER" id="PTHR31157">
    <property type="entry name" value="SCP DOMAIN-CONTAINING PROTEIN"/>
    <property type="match status" value="1"/>
</dbReference>
<reference evidence="4" key="1">
    <citation type="submission" date="2016-10" db="EMBL/GenBank/DDBJ databases">
        <authorList>
            <person name="Varghese N."/>
            <person name="Submissions S."/>
        </authorList>
    </citation>
    <scope>NUCLEOTIDE SEQUENCE [LARGE SCALE GENOMIC DNA]</scope>
    <source>
        <strain evidence="4">DSM 22530</strain>
    </source>
</reference>
<dbReference type="Gene3D" id="3.40.33.10">
    <property type="entry name" value="CAP"/>
    <property type="match status" value="1"/>
</dbReference>
<dbReference type="RefSeq" id="WP_245745258.1">
    <property type="nucleotide sequence ID" value="NZ_FOMR01000004.1"/>
</dbReference>
<dbReference type="Proteomes" id="UP000199474">
    <property type="component" value="Unassembled WGS sequence"/>
</dbReference>